<evidence type="ECO:0000313" key="2">
    <source>
        <dbReference type="Proteomes" id="UP000789759"/>
    </source>
</evidence>
<dbReference type="AlphaFoldDB" id="A0A9N9CHK4"/>
<protein>
    <submittedName>
        <fullName evidence="1">19522_t:CDS:1</fullName>
    </submittedName>
</protein>
<keyword evidence="2" id="KW-1185">Reference proteome</keyword>
<reference evidence="1" key="1">
    <citation type="submission" date="2021-06" db="EMBL/GenBank/DDBJ databases">
        <authorList>
            <person name="Kallberg Y."/>
            <person name="Tangrot J."/>
            <person name="Rosling A."/>
        </authorList>
    </citation>
    <scope>NUCLEOTIDE SEQUENCE</scope>
    <source>
        <strain evidence="1">FL966</strain>
    </source>
</reference>
<dbReference type="EMBL" id="CAJVQA010004520">
    <property type="protein sequence ID" value="CAG8600648.1"/>
    <property type="molecule type" value="Genomic_DNA"/>
</dbReference>
<name>A0A9N9CHK4_9GLOM</name>
<accession>A0A9N9CHK4</accession>
<dbReference type="Proteomes" id="UP000789759">
    <property type="component" value="Unassembled WGS sequence"/>
</dbReference>
<gene>
    <name evidence="1" type="ORF">CPELLU_LOCUS6975</name>
</gene>
<evidence type="ECO:0000313" key="1">
    <source>
        <dbReference type="EMBL" id="CAG8600648.1"/>
    </source>
</evidence>
<feature type="non-terminal residue" evidence="1">
    <location>
        <position position="1"/>
    </location>
</feature>
<proteinExistence type="predicted"/>
<sequence length="157" mass="18185">DWLRSRDGLSLIERAKTLVDAKRTKRQKITTTPKIQGNTQWKNQSADQYQFSSLKEPFSKTMEKSSLEIPSNNSSFLMDLLVKAHETLELKTPYEKRLCLLWEEFATFCKIHSLAACPALPILIFLLLPNSEIYFINLRVVPNPRFSANLRLRQLDS</sequence>
<comment type="caution">
    <text evidence="1">The sequence shown here is derived from an EMBL/GenBank/DDBJ whole genome shotgun (WGS) entry which is preliminary data.</text>
</comment>
<organism evidence="1 2">
    <name type="scientific">Cetraspora pellucida</name>
    <dbReference type="NCBI Taxonomy" id="1433469"/>
    <lineage>
        <taxon>Eukaryota</taxon>
        <taxon>Fungi</taxon>
        <taxon>Fungi incertae sedis</taxon>
        <taxon>Mucoromycota</taxon>
        <taxon>Glomeromycotina</taxon>
        <taxon>Glomeromycetes</taxon>
        <taxon>Diversisporales</taxon>
        <taxon>Gigasporaceae</taxon>
        <taxon>Cetraspora</taxon>
    </lineage>
</organism>